<dbReference type="AlphaFoldDB" id="A0A1I4I9Y7"/>
<name>A0A1I4I9Y7_9FIRM</name>
<dbReference type="Proteomes" id="UP000199520">
    <property type="component" value="Unassembled WGS sequence"/>
</dbReference>
<dbReference type="RefSeq" id="WP_090933643.1">
    <property type="nucleotide sequence ID" value="NZ_FOTS01000007.1"/>
</dbReference>
<sequence>MTVPDTMEGAYILSVIDFFLSFVIIWGISLVLYIFPYLNKLGYLDDSKLRGGH</sequence>
<reference evidence="3" key="1">
    <citation type="submission" date="2016-10" db="EMBL/GenBank/DDBJ databases">
        <authorList>
            <person name="Varghese N."/>
            <person name="Submissions S."/>
        </authorList>
    </citation>
    <scope>NUCLEOTIDE SEQUENCE [LARGE SCALE GENOMIC DNA]</scope>
    <source>
        <strain evidence="3">DSM 13327</strain>
    </source>
</reference>
<keyword evidence="3" id="KW-1185">Reference proteome</keyword>
<keyword evidence="1" id="KW-0472">Membrane</keyword>
<organism evidence="2 3">
    <name type="scientific">Pelosinus propionicus DSM 13327</name>
    <dbReference type="NCBI Taxonomy" id="1123291"/>
    <lineage>
        <taxon>Bacteria</taxon>
        <taxon>Bacillati</taxon>
        <taxon>Bacillota</taxon>
        <taxon>Negativicutes</taxon>
        <taxon>Selenomonadales</taxon>
        <taxon>Sporomusaceae</taxon>
        <taxon>Pelosinus</taxon>
    </lineage>
</organism>
<protein>
    <submittedName>
        <fullName evidence="2">Uncharacterized protein</fullName>
    </submittedName>
</protein>
<evidence type="ECO:0000313" key="2">
    <source>
        <dbReference type="EMBL" id="SFL51192.1"/>
    </source>
</evidence>
<feature type="transmembrane region" description="Helical" evidence="1">
    <location>
        <begin position="12"/>
        <end position="35"/>
    </location>
</feature>
<keyword evidence="1" id="KW-1133">Transmembrane helix</keyword>
<accession>A0A1I4I9Y7</accession>
<keyword evidence="1" id="KW-0812">Transmembrane</keyword>
<evidence type="ECO:0000256" key="1">
    <source>
        <dbReference type="SAM" id="Phobius"/>
    </source>
</evidence>
<dbReference type="STRING" id="1123291.SAMN04490355_100781"/>
<evidence type="ECO:0000313" key="3">
    <source>
        <dbReference type="Proteomes" id="UP000199520"/>
    </source>
</evidence>
<proteinExistence type="predicted"/>
<gene>
    <name evidence="2" type="ORF">SAMN04490355_100781</name>
</gene>
<dbReference type="EMBL" id="FOTS01000007">
    <property type="protein sequence ID" value="SFL51192.1"/>
    <property type="molecule type" value="Genomic_DNA"/>
</dbReference>